<evidence type="ECO:0000313" key="1">
    <source>
        <dbReference type="EMBL" id="MFD2646377.1"/>
    </source>
</evidence>
<dbReference type="EMBL" id="JBHUNP010000001">
    <property type="protein sequence ID" value="MFD2646377.1"/>
    <property type="molecule type" value="Genomic_DNA"/>
</dbReference>
<evidence type="ECO:0000313" key="2">
    <source>
        <dbReference type="Proteomes" id="UP001597521"/>
    </source>
</evidence>
<sequence>MQVNVYVSELHQDGQPTQMLVLPFGPDAAIPAHLQNMQWRYFATTEVDDRIIGLTRGEVEVALHRDGYLIVTPKMAQPTSQ</sequence>
<accession>A0ABW5QFR3</accession>
<protein>
    <submittedName>
        <fullName evidence="1">Uncharacterized protein</fullName>
    </submittedName>
</protein>
<reference evidence="2" key="1">
    <citation type="journal article" date="2019" name="Int. J. Syst. Evol. Microbiol.">
        <title>The Global Catalogue of Microorganisms (GCM) 10K type strain sequencing project: providing services to taxonomists for standard genome sequencing and annotation.</title>
        <authorList>
            <consortium name="The Broad Institute Genomics Platform"/>
            <consortium name="The Broad Institute Genome Sequencing Center for Infectious Disease"/>
            <person name="Wu L."/>
            <person name="Ma J."/>
        </authorList>
    </citation>
    <scope>NUCLEOTIDE SEQUENCE [LARGE SCALE GENOMIC DNA]</scope>
    <source>
        <strain evidence="2">CCM 7427</strain>
    </source>
</reference>
<dbReference type="Proteomes" id="UP001597521">
    <property type="component" value="Unassembled WGS sequence"/>
</dbReference>
<proteinExistence type="predicted"/>
<organism evidence="1 2">
    <name type="scientific">Devosia albogilva</name>
    <dbReference type="NCBI Taxonomy" id="429726"/>
    <lineage>
        <taxon>Bacteria</taxon>
        <taxon>Pseudomonadati</taxon>
        <taxon>Pseudomonadota</taxon>
        <taxon>Alphaproteobacteria</taxon>
        <taxon>Hyphomicrobiales</taxon>
        <taxon>Devosiaceae</taxon>
        <taxon>Devosia</taxon>
    </lineage>
</organism>
<gene>
    <name evidence="1" type="ORF">ACFSX5_01055</name>
</gene>
<keyword evidence="2" id="KW-1185">Reference proteome</keyword>
<dbReference type="RefSeq" id="WP_386830949.1">
    <property type="nucleotide sequence ID" value="NZ_JBHUNP010000001.1"/>
</dbReference>
<comment type="caution">
    <text evidence="1">The sequence shown here is derived from an EMBL/GenBank/DDBJ whole genome shotgun (WGS) entry which is preliminary data.</text>
</comment>
<name>A0ABW5QFR3_9HYPH</name>